<dbReference type="InterPro" id="IPR033900">
    <property type="entry name" value="Gram_neg_porin_domain"/>
</dbReference>
<evidence type="ECO:0000313" key="6">
    <source>
        <dbReference type="EMBL" id="POU64126.1"/>
    </source>
</evidence>
<sequence length="351" mass="39140">MKIKLMIVLLAGASSAYSAEVYNKDGNKLDLYGSVRARHYFSDNQSVDGDRTYVRLGFKGETQINNDLTGFGRWEYNFQGNNSESTDSQTGNKTRLAFAGIRYAQYGSIDYGRNWGIAYDVAAITDKAPIFDELTYSSADNFMTGRATGVLTWRNTDFFDLVEGLNVSAQYQGRNQSGRSATTSNGDGYGFSLSYEIIDNLTILSAYTSSKRTYAQQQLKWAKGDRADIWAVGVKYNNDGLYLASLFSESHNLKKISSSGYANKAISYEAVASYSFSNGLIPYMGYFKSRGSDIEGVGKEDIVNYLDFGLSYFLNKNMKVYIDYKINFLDDDNPLGIDSDDKLGVGLTYQF</sequence>
<dbReference type="CDD" id="cd00342">
    <property type="entry name" value="gram_neg_porins"/>
    <property type="match status" value="1"/>
</dbReference>
<keyword evidence="3 5" id="KW-0732">Signal</keyword>
<proteinExistence type="inferred from homology"/>
<dbReference type="InterPro" id="IPR001897">
    <property type="entry name" value="Porin_gammaproteobac"/>
</dbReference>
<evidence type="ECO:0000256" key="1">
    <source>
        <dbReference type="ARBA" id="ARBA00004571"/>
    </source>
</evidence>
<dbReference type="AlphaFoldDB" id="A0A2S4RVF0"/>
<feature type="signal peptide" evidence="5">
    <location>
        <begin position="1"/>
        <end position="18"/>
    </location>
</feature>
<dbReference type="Proteomes" id="UP000237003">
    <property type="component" value="Unassembled WGS sequence"/>
</dbReference>
<dbReference type="PRINTS" id="PR00183">
    <property type="entry name" value="ECOLIPORIN"/>
</dbReference>
<evidence type="ECO:0008006" key="8">
    <source>
        <dbReference type="Google" id="ProtNLM"/>
    </source>
</evidence>
<dbReference type="PANTHER" id="PTHR34501:SF2">
    <property type="entry name" value="OUTER MEMBRANE PORIN F-RELATED"/>
    <property type="match status" value="1"/>
</dbReference>
<gene>
    <name evidence="6" type="ORF">C3430_18295</name>
</gene>
<feature type="chain" id="PRO_5015571572" description="Porin OmpC" evidence="5">
    <location>
        <begin position="19"/>
        <end position="351"/>
    </location>
</feature>
<dbReference type="GO" id="GO:0009279">
    <property type="term" value="C:cell outer membrane"/>
    <property type="evidence" value="ECO:0007669"/>
    <property type="project" value="UniProtKB-SubCell"/>
</dbReference>
<evidence type="ECO:0000256" key="4">
    <source>
        <dbReference type="ARBA" id="ARBA00023136"/>
    </source>
</evidence>
<accession>A0A2S4RVF0</accession>
<dbReference type="InterPro" id="IPR050298">
    <property type="entry name" value="Gram-neg_bact_OMP"/>
</dbReference>
<dbReference type="Pfam" id="PF00267">
    <property type="entry name" value="Porin_1"/>
    <property type="match status" value="1"/>
</dbReference>
<dbReference type="SUPFAM" id="SSF56935">
    <property type="entry name" value="Porins"/>
    <property type="match status" value="1"/>
</dbReference>
<reference evidence="6 7" key="1">
    <citation type="submission" date="2018-01" db="EMBL/GenBank/DDBJ databases">
        <title>Complete genome sequences of 14 Citrobacter spp. isolated from plant in Canada.</title>
        <authorList>
            <person name="Bhandare S.G."/>
            <person name="Colavecchio A."/>
            <person name="Jeukens J."/>
            <person name="Emond-Rheault J.-G."/>
            <person name="Freschi L."/>
            <person name="Hamel J."/>
            <person name="Kukavica-Ibrulj I."/>
            <person name="Levesque R."/>
            <person name="Goodridge L."/>
        </authorList>
    </citation>
    <scope>NUCLEOTIDE SEQUENCE [LARGE SCALE GENOMIC DNA]</scope>
    <source>
        <strain evidence="6 7">S1285</strain>
    </source>
</reference>
<dbReference type="InterPro" id="IPR023614">
    <property type="entry name" value="Porin_dom_sf"/>
</dbReference>
<comment type="similarity">
    <text evidence="2">Belongs to the Gram-negative porin family.</text>
</comment>
<protein>
    <recommendedName>
        <fullName evidence="8">Porin OmpC</fullName>
    </recommendedName>
</protein>
<evidence type="ECO:0000313" key="7">
    <source>
        <dbReference type="Proteomes" id="UP000237003"/>
    </source>
</evidence>
<evidence type="ECO:0000256" key="2">
    <source>
        <dbReference type="ARBA" id="ARBA00007539"/>
    </source>
</evidence>
<dbReference type="EMBL" id="PQLX01000006">
    <property type="protein sequence ID" value="POU64126.1"/>
    <property type="molecule type" value="Genomic_DNA"/>
</dbReference>
<dbReference type="GO" id="GO:0015288">
    <property type="term" value="F:porin activity"/>
    <property type="evidence" value="ECO:0007669"/>
    <property type="project" value="InterPro"/>
</dbReference>
<name>A0A2S4RVF0_CITAM</name>
<evidence type="ECO:0000256" key="5">
    <source>
        <dbReference type="SAM" id="SignalP"/>
    </source>
</evidence>
<evidence type="ECO:0000256" key="3">
    <source>
        <dbReference type="ARBA" id="ARBA00022729"/>
    </source>
</evidence>
<dbReference type="OrthoDB" id="7055111at2"/>
<keyword evidence="4" id="KW-0472">Membrane</keyword>
<dbReference type="GO" id="GO:0034220">
    <property type="term" value="P:monoatomic ion transmembrane transport"/>
    <property type="evidence" value="ECO:0007669"/>
    <property type="project" value="InterPro"/>
</dbReference>
<dbReference type="PRINTS" id="PR00182">
    <property type="entry name" value="ECOLNEIPORIN"/>
</dbReference>
<dbReference type="PANTHER" id="PTHR34501">
    <property type="entry name" value="PROTEIN YDDL-RELATED"/>
    <property type="match status" value="1"/>
</dbReference>
<comment type="caution">
    <text evidence="6">The sequence shown here is derived from an EMBL/GenBank/DDBJ whole genome shotgun (WGS) entry which is preliminary data.</text>
</comment>
<comment type="subcellular location">
    <subcellularLocation>
        <location evidence="1">Cell outer membrane</location>
        <topology evidence="1">Multi-pass membrane protein</topology>
    </subcellularLocation>
</comment>
<dbReference type="InterPro" id="IPR001702">
    <property type="entry name" value="Porin_Gram-ve"/>
</dbReference>
<dbReference type="RefSeq" id="WP_103778839.1">
    <property type="nucleotide sequence ID" value="NZ_PQLX01000006.1"/>
</dbReference>
<organism evidence="6 7">
    <name type="scientific">Citrobacter amalonaticus</name>
    <dbReference type="NCBI Taxonomy" id="35703"/>
    <lineage>
        <taxon>Bacteria</taxon>
        <taxon>Pseudomonadati</taxon>
        <taxon>Pseudomonadota</taxon>
        <taxon>Gammaproteobacteria</taxon>
        <taxon>Enterobacterales</taxon>
        <taxon>Enterobacteriaceae</taxon>
        <taxon>Citrobacter</taxon>
    </lineage>
</organism>
<dbReference type="Gene3D" id="2.40.160.10">
    <property type="entry name" value="Porin"/>
    <property type="match status" value="1"/>
</dbReference>